<keyword evidence="11" id="KW-1185">Reference proteome</keyword>
<evidence type="ECO:0000256" key="5">
    <source>
        <dbReference type="ARBA" id="ARBA00022989"/>
    </source>
</evidence>
<evidence type="ECO:0000256" key="6">
    <source>
        <dbReference type="ARBA" id="ARBA00023027"/>
    </source>
</evidence>
<dbReference type="PANTHER" id="PTHR42829:SF2">
    <property type="entry name" value="NADH-UBIQUINONE OXIDOREDUCTASE CHAIN 5"/>
    <property type="match status" value="1"/>
</dbReference>
<evidence type="ECO:0000313" key="11">
    <source>
        <dbReference type="Proteomes" id="UP001497512"/>
    </source>
</evidence>
<sequence>MVTAGVFMIARCSPLFEYPPNALIVITFVGAMTSFFAATTGILQNDLKRVIAYSTCSQLGSVIHAMSDEQDMRQMGGLASLLPFTYAMMFIGNLSLIGFPFCTGFYSKDVILELAYTKYTISGNFAFWLGSVSVFFTSYHSFRLLFLTFLAPTNSFKQDILQCHDAPILMAIPLIFLAFGSIFAGYLAKV</sequence>
<accession>A0ABP0TG00</accession>
<feature type="transmembrane region" description="Helical" evidence="8">
    <location>
        <begin position="126"/>
        <end position="146"/>
    </location>
</feature>
<dbReference type="InterPro" id="IPR001750">
    <property type="entry name" value="ND/Mrp_TM"/>
</dbReference>
<gene>
    <name evidence="10" type="ORF">CSSPTR1EN2_LOCUS3113</name>
</gene>
<feature type="transmembrane region" description="Helical" evidence="8">
    <location>
        <begin position="166"/>
        <end position="188"/>
    </location>
</feature>
<comment type="subcellular location">
    <subcellularLocation>
        <location evidence="1">Membrane</location>
        <topology evidence="1">Multi-pass membrane protein</topology>
    </subcellularLocation>
</comment>
<dbReference type="Pfam" id="PF00361">
    <property type="entry name" value="Proton_antipo_M"/>
    <property type="match status" value="1"/>
</dbReference>
<evidence type="ECO:0000256" key="2">
    <source>
        <dbReference type="ARBA" id="ARBA00008200"/>
    </source>
</evidence>
<keyword evidence="4" id="KW-1278">Translocase</keyword>
<keyword evidence="6" id="KW-0520">NAD</keyword>
<evidence type="ECO:0000256" key="3">
    <source>
        <dbReference type="ARBA" id="ARBA00022692"/>
    </source>
</evidence>
<dbReference type="Proteomes" id="UP001497512">
    <property type="component" value="Chromosome 11"/>
</dbReference>
<reference evidence="10" key="1">
    <citation type="submission" date="2024-02" db="EMBL/GenBank/DDBJ databases">
        <authorList>
            <consortium name="ELIXIR-Norway"/>
            <consortium name="Elixir Norway"/>
        </authorList>
    </citation>
    <scope>NUCLEOTIDE SEQUENCE</scope>
</reference>
<dbReference type="EMBL" id="OZ019903">
    <property type="protein sequence ID" value="CAK9195723.1"/>
    <property type="molecule type" value="Genomic_DNA"/>
</dbReference>
<feature type="transmembrane region" description="Helical" evidence="8">
    <location>
        <begin position="23"/>
        <end position="43"/>
    </location>
</feature>
<evidence type="ECO:0000256" key="8">
    <source>
        <dbReference type="SAM" id="Phobius"/>
    </source>
</evidence>
<dbReference type="InterPro" id="IPR003945">
    <property type="entry name" value="NU5C-like"/>
</dbReference>
<evidence type="ECO:0000256" key="7">
    <source>
        <dbReference type="ARBA" id="ARBA00023136"/>
    </source>
</evidence>
<feature type="transmembrane region" description="Helical" evidence="8">
    <location>
        <begin position="86"/>
        <end position="106"/>
    </location>
</feature>
<keyword evidence="3 8" id="KW-0812">Transmembrane</keyword>
<comment type="similarity">
    <text evidence="2">Belongs to the complex I subunit 5 family.</text>
</comment>
<evidence type="ECO:0000313" key="10">
    <source>
        <dbReference type="EMBL" id="CAK9195723.1"/>
    </source>
</evidence>
<proteinExistence type="inferred from homology"/>
<evidence type="ECO:0000259" key="9">
    <source>
        <dbReference type="Pfam" id="PF00361"/>
    </source>
</evidence>
<dbReference type="PANTHER" id="PTHR42829">
    <property type="entry name" value="NADH-UBIQUINONE OXIDOREDUCTASE CHAIN 5"/>
    <property type="match status" value="1"/>
</dbReference>
<protein>
    <recommendedName>
        <fullName evidence="9">NADH:quinone oxidoreductase/Mrp antiporter transmembrane domain-containing protein</fullName>
    </recommendedName>
</protein>
<name>A0ABP0TG00_9BRYO</name>
<keyword evidence="7 8" id="KW-0472">Membrane</keyword>
<evidence type="ECO:0000256" key="1">
    <source>
        <dbReference type="ARBA" id="ARBA00004141"/>
    </source>
</evidence>
<feature type="domain" description="NADH:quinone oxidoreductase/Mrp antiporter transmembrane" evidence="9">
    <location>
        <begin position="1"/>
        <end position="66"/>
    </location>
</feature>
<organism evidence="10 11">
    <name type="scientific">Sphagnum troendelagicum</name>
    <dbReference type="NCBI Taxonomy" id="128251"/>
    <lineage>
        <taxon>Eukaryota</taxon>
        <taxon>Viridiplantae</taxon>
        <taxon>Streptophyta</taxon>
        <taxon>Embryophyta</taxon>
        <taxon>Bryophyta</taxon>
        <taxon>Sphagnophytina</taxon>
        <taxon>Sphagnopsida</taxon>
        <taxon>Sphagnales</taxon>
        <taxon>Sphagnaceae</taxon>
        <taxon>Sphagnum</taxon>
    </lineage>
</organism>
<keyword evidence="5 8" id="KW-1133">Transmembrane helix</keyword>
<evidence type="ECO:0000256" key="4">
    <source>
        <dbReference type="ARBA" id="ARBA00022967"/>
    </source>
</evidence>